<dbReference type="InterPro" id="IPR000195">
    <property type="entry name" value="Rab-GAP-TBC_dom"/>
</dbReference>
<proteinExistence type="predicted"/>
<dbReference type="InterPro" id="IPR035969">
    <property type="entry name" value="Rab-GAP_TBC_sf"/>
</dbReference>
<feature type="compositionally biased region" description="Polar residues" evidence="1">
    <location>
        <begin position="58"/>
        <end position="78"/>
    </location>
</feature>
<feature type="region of interest" description="Disordered" evidence="1">
    <location>
        <begin position="320"/>
        <end position="346"/>
    </location>
</feature>
<evidence type="ECO:0000313" key="4">
    <source>
        <dbReference type="Proteomes" id="UP001345827"/>
    </source>
</evidence>
<comment type="caution">
    <text evidence="3">The sequence shown here is derived from an EMBL/GenBank/DDBJ whole genome shotgun (WGS) entry which is preliminary data.</text>
</comment>
<dbReference type="Proteomes" id="UP001345827">
    <property type="component" value="Unassembled WGS sequence"/>
</dbReference>
<feature type="region of interest" description="Disordered" evidence="1">
    <location>
        <begin position="519"/>
        <end position="542"/>
    </location>
</feature>
<feature type="compositionally biased region" description="Polar residues" evidence="1">
    <location>
        <begin position="400"/>
        <end position="411"/>
    </location>
</feature>
<evidence type="ECO:0000256" key="1">
    <source>
        <dbReference type="SAM" id="MobiDB-lite"/>
    </source>
</evidence>
<dbReference type="SMART" id="SM00164">
    <property type="entry name" value="TBC"/>
    <property type="match status" value="1"/>
</dbReference>
<feature type="region of interest" description="Disordered" evidence="1">
    <location>
        <begin position="389"/>
        <end position="477"/>
    </location>
</feature>
<dbReference type="Gene3D" id="1.10.8.270">
    <property type="entry name" value="putative rabgap domain of human tbc1 domain family member 14 like domains"/>
    <property type="match status" value="1"/>
</dbReference>
<feature type="domain" description="Rab-GAP TBC" evidence="2">
    <location>
        <begin position="562"/>
        <end position="755"/>
    </location>
</feature>
<dbReference type="GO" id="GO:0031267">
    <property type="term" value="F:small GTPase binding"/>
    <property type="evidence" value="ECO:0007669"/>
    <property type="project" value="TreeGrafter"/>
</dbReference>
<evidence type="ECO:0000259" key="2">
    <source>
        <dbReference type="PROSITE" id="PS50086"/>
    </source>
</evidence>
<evidence type="ECO:0000313" key="3">
    <source>
        <dbReference type="EMBL" id="KAK5531814.1"/>
    </source>
</evidence>
<reference evidence="3 4" key="1">
    <citation type="submission" date="2023-06" db="EMBL/GenBank/DDBJ databases">
        <title>Black Yeasts Isolated from many extreme environments.</title>
        <authorList>
            <person name="Coleine C."/>
            <person name="Stajich J.E."/>
            <person name="Selbmann L."/>
        </authorList>
    </citation>
    <scope>NUCLEOTIDE SEQUENCE [LARGE SCALE GENOMIC DNA]</scope>
    <source>
        <strain evidence="3 4">CCFEE 5887</strain>
    </source>
</reference>
<dbReference type="PROSITE" id="PS50086">
    <property type="entry name" value="TBC_RABGAP"/>
    <property type="match status" value="1"/>
</dbReference>
<dbReference type="AlphaFoldDB" id="A0AAV9PXZ0"/>
<dbReference type="EMBL" id="JAXLQG010000016">
    <property type="protein sequence ID" value="KAK5531814.1"/>
    <property type="molecule type" value="Genomic_DNA"/>
</dbReference>
<feature type="compositionally biased region" description="Low complexity" evidence="1">
    <location>
        <begin position="762"/>
        <end position="790"/>
    </location>
</feature>
<dbReference type="PANTHER" id="PTHR47219:SF9">
    <property type="entry name" value="GTPASE ACTIVATING PROTEIN AND CENTROSOME-ASSOCIATED, ISOFORM B"/>
    <property type="match status" value="1"/>
</dbReference>
<dbReference type="FunFam" id="1.10.8.270:FF:000023">
    <property type="entry name" value="TBC domain-containing protein C1778.09"/>
    <property type="match status" value="1"/>
</dbReference>
<dbReference type="PANTHER" id="PTHR47219">
    <property type="entry name" value="RAB GTPASE-ACTIVATING PROTEIN 1-LIKE"/>
    <property type="match status" value="1"/>
</dbReference>
<keyword evidence="4" id="KW-1185">Reference proteome</keyword>
<feature type="compositionally biased region" description="Polar residues" evidence="1">
    <location>
        <begin position="320"/>
        <end position="329"/>
    </location>
</feature>
<sequence length="876" mass="96119">MGGSAASSNKFPTSEFRYSLHGLPYSQTIASQPPIKVTSSTSLHRTPDDEHNVPLPSPQTGDNASTLSNRNCLINASPQDGDGARITIAGSISPRDSQTSLNTKAPTVSSLTSAAASIPQIRVNNAPDRISDESIEEKRKWSSLNILRSIPMVIGKETVQDTNNASSGFEGVSLDISIPSGGFGDDLSTKSIEFSKRGSMLIDGRRVNQSNNRRSSPMLASIMDEEKKEDGPQTAMSANSNIRAASMPTPAAARNTIKERPSAKVLSADEEMLSEKVRAFYAAGTDTQLETDSTTNLAARMGARWQVSLGADTHSVSIPSLSRATSTTDINEDMDSSRHPSMTASASQTYIIPEREETELAGGLEDWKDVDNADVDRYGFILARAPTVDGADESKPQRLTRVSTSLQQASETPRRRVTLRRTPSTTQGSIRSGHSRHSAADQTPPRPTSSQSGYARTPSRRSGSTRILGPGSKDRRLMDSAMDMLTLPRSAKSVVENGHVHIDDARARRKEIAREEKWRKMAREKAPATDAKTGLPVVGGGSETGYTFNTTSAKLIDRTWKGIPDKWRATAWHSFLSTSALRRQDCLSDADLVELFHHYQTQSSPDDVQIDIDVPRTISAHIMFRRRYRGGQRLLFRVLHAMSLHCPETGYVQGMAALAVTLLAYYDEEKAYVMLVRMWELRGLGELYKSGFGGLMAALNEFERGWLGQGEVARKLEELNIGPTAYGTRWYLTLFNYTIPFPAQLRVWDVFMLLGDDTSSPNTATATTTTTASHTSAASRSPSVSHNSHSQIQQTPTTDADEPHFGTTLDILHASSAALIDGMRDILLESDFENAMKVLTSWIPIQDEDLFMRIARAEWKMHLKHDPAKSGRRVAK</sequence>
<feature type="region of interest" description="Disordered" evidence="1">
    <location>
        <begin position="762"/>
        <end position="803"/>
    </location>
</feature>
<dbReference type="GO" id="GO:0005096">
    <property type="term" value="F:GTPase activator activity"/>
    <property type="evidence" value="ECO:0007669"/>
    <property type="project" value="TreeGrafter"/>
</dbReference>
<dbReference type="Pfam" id="PF00566">
    <property type="entry name" value="RabGAP-TBC"/>
    <property type="match status" value="1"/>
</dbReference>
<gene>
    <name evidence="3" type="ORF">LTR25_008144</name>
</gene>
<name>A0AAV9PXZ0_9PEZI</name>
<feature type="region of interest" description="Disordered" evidence="1">
    <location>
        <begin position="31"/>
        <end position="85"/>
    </location>
</feature>
<feature type="compositionally biased region" description="Polar residues" evidence="1">
    <location>
        <begin position="31"/>
        <end position="44"/>
    </location>
</feature>
<protein>
    <recommendedName>
        <fullName evidence="2">Rab-GAP TBC domain-containing protein</fullName>
    </recommendedName>
</protein>
<dbReference type="InterPro" id="IPR050302">
    <property type="entry name" value="Rab_GAP_TBC_domain"/>
</dbReference>
<dbReference type="Gene3D" id="1.10.472.80">
    <property type="entry name" value="Ypt/Rab-GAP domain of gyp1p, domain 3"/>
    <property type="match status" value="1"/>
</dbReference>
<dbReference type="SUPFAM" id="SSF47923">
    <property type="entry name" value="Ypt/Rab-GAP domain of gyp1p"/>
    <property type="match status" value="2"/>
</dbReference>
<accession>A0AAV9PXZ0</accession>
<feature type="compositionally biased region" description="Polar residues" evidence="1">
    <location>
        <begin position="448"/>
        <end position="465"/>
    </location>
</feature>
<organism evidence="3 4">
    <name type="scientific">Vermiconidia calcicola</name>
    <dbReference type="NCBI Taxonomy" id="1690605"/>
    <lineage>
        <taxon>Eukaryota</taxon>
        <taxon>Fungi</taxon>
        <taxon>Dikarya</taxon>
        <taxon>Ascomycota</taxon>
        <taxon>Pezizomycotina</taxon>
        <taxon>Dothideomycetes</taxon>
        <taxon>Dothideomycetidae</taxon>
        <taxon>Mycosphaerellales</taxon>
        <taxon>Extremaceae</taxon>
        <taxon>Vermiconidia</taxon>
    </lineage>
</organism>